<reference evidence="13 14" key="1">
    <citation type="submission" date="2020-10" db="EMBL/GenBank/DDBJ databases">
        <title>Wide distribution of Phycisphaera-like planctomycetes from WD2101 soil group in peatlands and genome analysis of the first cultivated representative.</title>
        <authorList>
            <person name="Dedysh S.N."/>
            <person name="Beletsky A.V."/>
            <person name="Ivanova A."/>
            <person name="Kulichevskaya I.S."/>
            <person name="Suzina N.E."/>
            <person name="Philippov D.A."/>
            <person name="Rakitin A.L."/>
            <person name="Mardanov A.V."/>
            <person name="Ravin N.V."/>
        </authorList>
    </citation>
    <scope>NUCLEOTIDE SEQUENCE [LARGE SCALE GENOMIC DNA]</scope>
    <source>
        <strain evidence="13 14">M1803</strain>
    </source>
</reference>
<dbReference type="HAMAP" id="MF_00202">
    <property type="entry name" value="Idi"/>
    <property type="match status" value="1"/>
</dbReference>
<dbReference type="Pfam" id="PF00293">
    <property type="entry name" value="NUDIX"/>
    <property type="match status" value="1"/>
</dbReference>
<dbReference type="GO" id="GO:0004452">
    <property type="term" value="F:isopentenyl-diphosphate delta-isomerase activity"/>
    <property type="evidence" value="ECO:0007669"/>
    <property type="project" value="UniProtKB-UniRule"/>
</dbReference>
<sequence length="188" mass="21810">MHDSIVPSELPVDTDEIVLVDEFDRPVGYSSKLPPHQDGGRLHRAFSVFLFDSQGRVLLQQRAAEKYHFGGLWTNACCSHPRRDQPVAEAARARLRYELGIDLPLRPLFSFIYRAEDPESGLTEHELDHIFIGDFDGTPQPRRTEVADWEWADPQALLRDILRRPGRYTPWFRLVLDRVLSEFACRRK</sequence>
<accession>A0A7M2WZ78</accession>
<feature type="active site" evidence="11">
    <location>
        <position position="126"/>
    </location>
</feature>
<evidence type="ECO:0000256" key="11">
    <source>
        <dbReference type="PIRSR" id="PIRSR018427-1"/>
    </source>
</evidence>
<organism evidence="13 14">
    <name type="scientific">Humisphaera borealis</name>
    <dbReference type="NCBI Taxonomy" id="2807512"/>
    <lineage>
        <taxon>Bacteria</taxon>
        <taxon>Pseudomonadati</taxon>
        <taxon>Planctomycetota</taxon>
        <taxon>Phycisphaerae</taxon>
        <taxon>Tepidisphaerales</taxon>
        <taxon>Tepidisphaeraceae</taxon>
        <taxon>Humisphaera</taxon>
    </lineage>
</organism>
<keyword evidence="9 13" id="KW-0413">Isomerase</keyword>
<dbReference type="PROSITE" id="PS51462">
    <property type="entry name" value="NUDIX"/>
    <property type="match status" value="1"/>
</dbReference>
<dbReference type="InterPro" id="IPR015797">
    <property type="entry name" value="NUDIX_hydrolase-like_dom_sf"/>
</dbReference>
<gene>
    <name evidence="13" type="primary">idi</name>
    <name evidence="13" type="ORF">IPV69_05105</name>
</gene>
<dbReference type="EMBL" id="CP063458">
    <property type="protein sequence ID" value="QOV90739.1"/>
    <property type="molecule type" value="Genomic_DNA"/>
</dbReference>
<dbReference type="Gene3D" id="3.90.79.10">
    <property type="entry name" value="Nucleoside Triphosphate Pyrophosphohydrolase"/>
    <property type="match status" value="1"/>
</dbReference>
<name>A0A7M2WZ78_9BACT</name>
<dbReference type="EC" id="5.3.3.2" evidence="3 10"/>
<dbReference type="GO" id="GO:0005737">
    <property type="term" value="C:cytoplasm"/>
    <property type="evidence" value="ECO:0007669"/>
    <property type="project" value="TreeGrafter"/>
</dbReference>
<dbReference type="PANTHER" id="PTHR10885:SF0">
    <property type="entry name" value="ISOPENTENYL-DIPHOSPHATE DELTA-ISOMERASE"/>
    <property type="match status" value="1"/>
</dbReference>
<dbReference type="GO" id="GO:0050992">
    <property type="term" value="P:dimethylallyl diphosphate biosynthetic process"/>
    <property type="evidence" value="ECO:0007669"/>
    <property type="project" value="UniProtKB-UniPathway"/>
</dbReference>
<evidence type="ECO:0000259" key="12">
    <source>
        <dbReference type="PROSITE" id="PS51462"/>
    </source>
</evidence>
<dbReference type="GO" id="GO:0009240">
    <property type="term" value="P:isopentenyl diphosphate biosynthetic process"/>
    <property type="evidence" value="ECO:0007669"/>
    <property type="project" value="TreeGrafter"/>
</dbReference>
<dbReference type="InterPro" id="IPR000086">
    <property type="entry name" value="NUDIX_hydrolase_dom"/>
</dbReference>
<keyword evidence="8" id="KW-0414">Isoprene biosynthesis</keyword>
<dbReference type="InterPro" id="IPR056375">
    <property type="entry name" value="Idi_bact"/>
</dbReference>
<dbReference type="PIRSF" id="PIRSF018427">
    <property type="entry name" value="Isopntndiph_ism"/>
    <property type="match status" value="1"/>
</dbReference>
<evidence type="ECO:0000256" key="8">
    <source>
        <dbReference type="ARBA" id="ARBA00023229"/>
    </source>
</evidence>
<evidence type="ECO:0000256" key="4">
    <source>
        <dbReference type="ARBA" id="ARBA00022490"/>
    </source>
</evidence>
<evidence type="ECO:0000313" key="14">
    <source>
        <dbReference type="Proteomes" id="UP000593765"/>
    </source>
</evidence>
<dbReference type="RefSeq" id="WP_206293841.1">
    <property type="nucleotide sequence ID" value="NZ_CP063458.1"/>
</dbReference>
<evidence type="ECO:0000256" key="5">
    <source>
        <dbReference type="ARBA" id="ARBA00022723"/>
    </source>
</evidence>
<dbReference type="UniPathway" id="UPA00059">
    <property type="reaction ID" value="UER00104"/>
</dbReference>
<keyword evidence="6" id="KW-0460">Magnesium</keyword>
<dbReference type="CDD" id="cd02885">
    <property type="entry name" value="NUDIX_IPP_Isomerase"/>
    <property type="match status" value="1"/>
</dbReference>
<keyword evidence="5" id="KW-0479">Metal-binding</keyword>
<keyword evidence="4" id="KW-0963">Cytoplasm</keyword>
<comment type="pathway">
    <text evidence="1">Isoprenoid biosynthesis; dimethylallyl diphosphate biosynthesis; dimethylallyl diphosphate from isopentenyl diphosphate: step 1/1.</text>
</comment>
<evidence type="ECO:0000256" key="10">
    <source>
        <dbReference type="NCBIfam" id="TIGR02150"/>
    </source>
</evidence>
<dbReference type="Proteomes" id="UP000593765">
    <property type="component" value="Chromosome"/>
</dbReference>
<evidence type="ECO:0000256" key="1">
    <source>
        <dbReference type="ARBA" id="ARBA00004826"/>
    </source>
</evidence>
<dbReference type="NCBIfam" id="NF002995">
    <property type="entry name" value="PRK03759.1"/>
    <property type="match status" value="1"/>
</dbReference>
<protein>
    <recommendedName>
        <fullName evidence="3 10">Isopentenyl-diphosphate delta-isomerase</fullName>
        <ecNumber evidence="3 10">5.3.3.2</ecNumber>
    </recommendedName>
</protein>
<proteinExistence type="inferred from homology"/>
<comment type="similarity">
    <text evidence="2">Belongs to the IPP isomerase type 1 family.</text>
</comment>
<evidence type="ECO:0000256" key="9">
    <source>
        <dbReference type="ARBA" id="ARBA00023235"/>
    </source>
</evidence>
<dbReference type="KEGG" id="hbs:IPV69_05105"/>
<dbReference type="AlphaFoldDB" id="A0A7M2WZ78"/>
<evidence type="ECO:0000256" key="2">
    <source>
        <dbReference type="ARBA" id="ARBA00007579"/>
    </source>
</evidence>
<evidence type="ECO:0000313" key="13">
    <source>
        <dbReference type="EMBL" id="QOV90739.1"/>
    </source>
</evidence>
<keyword evidence="7" id="KW-0464">Manganese</keyword>
<evidence type="ECO:0000256" key="7">
    <source>
        <dbReference type="ARBA" id="ARBA00023211"/>
    </source>
</evidence>
<evidence type="ECO:0000256" key="3">
    <source>
        <dbReference type="ARBA" id="ARBA00012057"/>
    </source>
</evidence>
<keyword evidence="14" id="KW-1185">Reference proteome</keyword>
<dbReference type="PANTHER" id="PTHR10885">
    <property type="entry name" value="ISOPENTENYL-DIPHOSPHATE DELTA-ISOMERASE"/>
    <property type="match status" value="1"/>
</dbReference>
<dbReference type="InterPro" id="IPR011876">
    <property type="entry name" value="IsopentenylPP_isomerase_typ1"/>
</dbReference>
<dbReference type="NCBIfam" id="TIGR02150">
    <property type="entry name" value="IPP_isom_1"/>
    <property type="match status" value="1"/>
</dbReference>
<dbReference type="SUPFAM" id="SSF55811">
    <property type="entry name" value="Nudix"/>
    <property type="match status" value="1"/>
</dbReference>
<evidence type="ECO:0000256" key="6">
    <source>
        <dbReference type="ARBA" id="ARBA00022842"/>
    </source>
</evidence>
<feature type="domain" description="Nudix hydrolase" evidence="12">
    <location>
        <begin position="41"/>
        <end position="174"/>
    </location>
</feature>
<dbReference type="GO" id="GO:0046872">
    <property type="term" value="F:metal ion binding"/>
    <property type="evidence" value="ECO:0007669"/>
    <property type="project" value="UniProtKB-KW"/>
</dbReference>
<feature type="active site" evidence="11">
    <location>
        <position position="78"/>
    </location>
</feature>